<organism evidence="3 4">
    <name type="scientific">Pleionea mediterranea</name>
    <dbReference type="NCBI Taxonomy" id="523701"/>
    <lineage>
        <taxon>Bacteria</taxon>
        <taxon>Pseudomonadati</taxon>
        <taxon>Pseudomonadota</taxon>
        <taxon>Gammaproteobacteria</taxon>
        <taxon>Oceanospirillales</taxon>
        <taxon>Pleioneaceae</taxon>
        <taxon>Pleionea</taxon>
    </lineage>
</organism>
<sequence>MSLKKTVLLSASIMTALAVSAQSPTPLLESAPKKTVKQINMAQPDFGGYKVERKLKYVPVSQIGQQKVIKKTQSMAIVETASQTTVTKNTVVRNILTGELAPLSGNINVLLKDGVTADQVSSQLGLTLVVSYPNTKLAVFKASPDADVIEVAAAIKSSGLVKSARIEVLETIYQAD</sequence>
<dbReference type="OrthoDB" id="6308255at2"/>
<keyword evidence="4" id="KW-1185">Reference proteome</keyword>
<evidence type="ECO:0000259" key="2">
    <source>
        <dbReference type="Pfam" id="PF18492"/>
    </source>
</evidence>
<name>A0A316G379_9GAMM</name>
<dbReference type="InterPro" id="IPR040536">
    <property type="entry name" value="ASPCH"/>
</dbReference>
<feature type="domain" description="ASP external chaperone" evidence="2">
    <location>
        <begin position="66"/>
        <end position="173"/>
    </location>
</feature>
<feature type="signal peptide" evidence="1">
    <location>
        <begin position="1"/>
        <end position="21"/>
    </location>
</feature>
<proteinExistence type="predicted"/>
<protein>
    <recommendedName>
        <fullName evidence="2">ASP external chaperone domain-containing protein</fullName>
    </recommendedName>
</protein>
<dbReference type="Pfam" id="PF18492">
    <property type="entry name" value="ORF_2_N"/>
    <property type="match status" value="1"/>
</dbReference>
<comment type="caution">
    <text evidence="3">The sequence shown here is derived from an EMBL/GenBank/DDBJ whole genome shotgun (WGS) entry which is preliminary data.</text>
</comment>
<keyword evidence="1" id="KW-0732">Signal</keyword>
<evidence type="ECO:0000313" key="3">
    <source>
        <dbReference type="EMBL" id="PWK54366.1"/>
    </source>
</evidence>
<evidence type="ECO:0000256" key="1">
    <source>
        <dbReference type="SAM" id="SignalP"/>
    </source>
</evidence>
<dbReference type="EMBL" id="QGGU01000001">
    <property type="protein sequence ID" value="PWK54366.1"/>
    <property type="molecule type" value="Genomic_DNA"/>
</dbReference>
<dbReference type="Proteomes" id="UP000245790">
    <property type="component" value="Unassembled WGS sequence"/>
</dbReference>
<feature type="chain" id="PRO_5016366737" description="ASP external chaperone domain-containing protein" evidence="1">
    <location>
        <begin position="22"/>
        <end position="176"/>
    </location>
</feature>
<gene>
    <name evidence="3" type="ORF">C8D97_101214</name>
</gene>
<accession>A0A316G379</accession>
<reference evidence="3 4" key="1">
    <citation type="submission" date="2018-05" db="EMBL/GenBank/DDBJ databases">
        <title>Genomic Encyclopedia of Type Strains, Phase IV (KMG-IV): sequencing the most valuable type-strain genomes for metagenomic binning, comparative biology and taxonomic classification.</title>
        <authorList>
            <person name="Goeker M."/>
        </authorList>
    </citation>
    <scope>NUCLEOTIDE SEQUENCE [LARGE SCALE GENOMIC DNA]</scope>
    <source>
        <strain evidence="3 4">DSM 25350</strain>
    </source>
</reference>
<evidence type="ECO:0000313" key="4">
    <source>
        <dbReference type="Proteomes" id="UP000245790"/>
    </source>
</evidence>
<dbReference type="RefSeq" id="WP_109761486.1">
    <property type="nucleotide sequence ID" value="NZ_QGGU01000001.1"/>
</dbReference>
<dbReference type="AlphaFoldDB" id="A0A316G379"/>